<feature type="region of interest" description="Disordered" evidence="1">
    <location>
        <begin position="439"/>
        <end position="464"/>
    </location>
</feature>
<keyword evidence="2" id="KW-0812">Transmembrane</keyword>
<keyword evidence="2" id="KW-0472">Membrane</keyword>
<dbReference type="PANTHER" id="PTHR37471:SF1">
    <property type="entry name" value="AB HYDROLASE-1 DOMAIN-CONTAINING PROTEIN"/>
    <property type="match status" value="1"/>
</dbReference>
<evidence type="ECO:0000256" key="1">
    <source>
        <dbReference type="SAM" id="MobiDB-lite"/>
    </source>
</evidence>
<dbReference type="OrthoDB" id="6431331at2759"/>
<dbReference type="PANTHER" id="PTHR37471">
    <property type="entry name" value="UNNAMED PRODUCT"/>
    <property type="match status" value="1"/>
</dbReference>
<accession>A0A0D6EGQ0</accession>
<evidence type="ECO:0000256" key="2">
    <source>
        <dbReference type="SAM" id="Phobius"/>
    </source>
</evidence>
<feature type="transmembrane region" description="Helical" evidence="2">
    <location>
        <begin position="284"/>
        <end position="309"/>
    </location>
</feature>
<proteinExistence type="predicted"/>
<dbReference type="InterPro" id="IPR029058">
    <property type="entry name" value="AB_hydrolase_fold"/>
</dbReference>
<dbReference type="EMBL" id="CENE01000001">
    <property type="protein sequence ID" value="CEQ38740.1"/>
    <property type="molecule type" value="Genomic_DNA"/>
</dbReference>
<reference evidence="4" key="1">
    <citation type="submission" date="2015-02" db="EMBL/GenBank/DDBJ databases">
        <authorList>
            <person name="Gon?alves P."/>
        </authorList>
    </citation>
    <scope>NUCLEOTIDE SEQUENCE [LARGE SCALE GENOMIC DNA]</scope>
</reference>
<evidence type="ECO:0000313" key="3">
    <source>
        <dbReference type="EMBL" id="CEQ38740.1"/>
    </source>
</evidence>
<feature type="transmembrane region" description="Helical" evidence="2">
    <location>
        <begin position="378"/>
        <end position="397"/>
    </location>
</feature>
<name>A0A0D6EGQ0_SPOSA</name>
<feature type="compositionally biased region" description="Low complexity" evidence="1">
    <location>
        <begin position="636"/>
        <end position="668"/>
    </location>
</feature>
<dbReference type="Gene3D" id="3.40.50.1820">
    <property type="entry name" value="alpha/beta hydrolase"/>
    <property type="match status" value="1"/>
</dbReference>
<feature type="transmembrane region" description="Helical" evidence="2">
    <location>
        <begin position="56"/>
        <end position="81"/>
    </location>
</feature>
<dbReference type="SUPFAM" id="SSF53474">
    <property type="entry name" value="alpha/beta-Hydrolases"/>
    <property type="match status" value="1"/>
</dbReference>
<organism evidence="3 4">
    <name type="scientific">Sporidiobolus salmonicolor</name>
    <name type="common">Yeast-like fungus</name>
    <name type="synonym">Sporobolomyces salmonicolor</name>
    <dbReference type="NCBI Taxonomy" id="5005"/>
    <lineage>
        <taxon>Eukaryota</taxon>
        <taxon>Fungi</taxon>
        <taxon>Dikarya</taxon>
        <taxon>Basidiomycota</taxon>
        <taxon>Pucciniomycotina</taxon>
        <taxon>Microbotryomycetes</taxon>
        <taxon>Sporidiobolales</taxon>
        <taxon>Sporidiobolaceae</taxon>
        <taxon>Sporobolomyces</taxon>
    </lineage>
</organism>
<dbReference type="Proteomes" id="UP000243876">
    <property type="component" value="Unassembled WGS sequence"/>
</dbReference>
<feature type="region of interest" description="Disordered" evidence="1">
    <location>
        <begin position="1"/>
        <end position="35"/>
    </location>
</feature>
<evidence type="ECO:0000313" key="4">
    <source>
        <dbReference type="Proteomes" id="UP000243876"/>
    </source>
</evidence>
<gene>
    <name evidence="3" type="primary">SPOSA6832_00208</name>
</gene>
<keyword evidence="4" id="KW-1185">Reference proteome</keyword>
<protein>
    <submittedName>
        <fullName evidence="3">SPOSA6832_00208-mRNA-1:cds</fullName>
    </submittedName>
</protein>
<sequence length="727" mass="81025">MSAPTQKQVGRLGRITRPPPPQSTSPSRASRGSKPAVGLHNAVLSGQFRDSFLTRIWVRLAILCFDLVAPFALLHTILAYLCWPAPPLVILLGSFPVDDAASLLLSHRRSLALLSLWLALEALWYPLQKLSAFTLNRRWWDFDGDRNEPLGSEQRWRLWVKMLESSSDPWSWMQGFFLKPGCKSPPPLGAKDPSIEGKVEKVGRTNVEEFIAHFMFGMRLRDIRPKSIERAELHSMILLLETALTLSRSSIHPHSPPFRFLRGRSPHRVFLLSHEPLRFGHHPIVFYAAIWVASQIGALALYLAGFRYYGPRPTWPLPMFFMRSSVASLESLLDPVESAKMGEASLSRRIGYWMKPASQKAQEEDLKPIMFCHGISGTYGPAAFIIYLSWLTGRAIFVPEHPYLSMRLAPPSAVLTRLEYVASARRMLWRHGFGLTSLDADEDDPEDHDGDEVEEGREARAEEDEEWRRGKCIVVAHSAGSAAAGWILKDAPDIVAGTVLIDPMSLLIYAADSPRNFFRTKCQSAGERFFRYFALERGINHFLSRHMRWSDSVIFGPRPVAPLPEGVKQGLVPRCARWELEPPYDVPNYGQSVSPVDGGGPFPTVIFLASNDCILPVRKILAYLRDSGFSRISLGSTPSSLSPLSNPAASSTSEAGAVAVANGNGQDANGHEKEDQTATASSVRVMQGFEHASILVRPDWCREVARAVDEVGSAADELERIERDEGW</sequence>
<keyword evidence="2" id="KW-1133">Transmembrane helix</keyword>
<dbReference type="AlphaFoldDB" id="A0A0D6EGQ0"/>
<feature type="region of interest" description="Disordered" evidence="1">
    <location>
        <begin position="636"/>
        <end position="681"/>
    </location>
</feature>